<protein>
    <submittedName>
        <fullName evidence="1">Uncharacterized protein</fullName>
    </submittedName>
</protein>
<accession>A0A3B3Y201</accession>
<reference evidence="1" key="2">
    <citation type="submission" date="2025-09" db="UniProtKB">
        <authorList>
            <consortium name="Ensembl"/>
        </authorList>
    </citation>
    <scope>IDENTIFICATION</scope>
</reference>
<evidence type="ECO:0000313" key="2">
    <source>
        <dbReference type="Proteomes" id="UP000261480"/>
    </source>
</evidence>
<reference evidence="1" key="1">
    <citation type="submission" date="2025-08" db="UniProtKB">
        <authorList>
            <consortium name="Ensembl"/>
        </authorList>
    </citation>
    <scope>IDENTIFICATION</scope>
</reference>
<dbReference type="Ensembl" id="ENSPMET00000015527.1">
    <property type="protein sequence ID" value="ENSPMEP00000021336.1"/>
    <property type="gene ID" value="ENSPMEG00000001461.1"/>
</dbReference>
<evidence type="ECO:0000313" key="1">
    <source>
        <dbReference type="Ensembl" id="ENSPMEP00000021336.1"/>
    </source>
</evidence>
<sequence length="132" mass="15330">MRWVFTLEWPTLCYSSVNMTSLNRVIKSHQITRLQRVSRGVVKFVLFNLKAKMFDREFTLHFTLDMFILMTKHGGCGIALRGFFPSFGRGELRILVRLRRDRLIPDGGEDSAPNGTGRRDKRQAQLLLWDNG</sequence>
<keyword evidence="2" id="KW-1185">Reference proteome</keyword>
<organism evidence="1 2">
    <name type="scientific">Poecilia mexicana</name>
    <dbReference type="NCBI Taxonomy" id="48701"/>
    <lineage>
        <taxon>Eukaryota</taxon>
        <taxon>Metazoa</taxon>
        <taxon>Chordata</taxon>
        <taxon>Craniata</taxon>
        <taxon>Vertebrata</taxon>
        <taxon>Euteleostomi</taxon>
        <taxon>Actinopterygii</taxon>
        <taxon>Neopterygii</taxon>
        <taxon>Teleostei</taxon>
        <taxon>Neoteleostei</taxon>
        <taxon>Acanthomorphata</taxon>
        <taxon>Ovalentaria</taxon>
        <taxon>Atherinomorphae</taxon>
        <taxon>Cyprinodontiformes</taxon>
        <taxon>Poeciliidae</taxon>
        <taxon>Poeciliinae</taxon>
        <taxon>Poecilia</taxon>
    </lineage>
</organism>
<name>A0A3B3Y201_9TELE</name>
<dbReference type="AlphaFoldDB" id="A0A3B3Y201"/>
<proteinExistence type="predicted"/>
<dbReference type="Proteomes" id="UP000261480">
    <property type="component" value="Unplaced"/>
</dbReference>